<evidence type="ECO:0000256" key="1">
    <source>
        <dbReference type="SAM" id="Phobius"/>
    </source>
</evidence>
<keyword evidence="1" id="KW-0812">Transmembrane</keyword>
<name>A0ABU6J7I3_9BURK</name>
<evidence type="ECO:0000313" key="3">
    <source>
        <dbReference type="Proteomes" id="UP001352263"/>
    </source>
</evidence>
<gene>
    <name evidence="2" type="ORF">RY831_10620</name>
</gene>
<organism evidence="2 3">
    <name type="scientific">Noviherbaspirillum album</name>
    <dbReference type="NCBI Taxonomy" id="3080276"/>
    <lineage>
        <taxon>Bacteria</taxon>
        <taxon>Pseudomonadati</taxon>
        <taxon>Pseudomonadota</taxon>
        <taxon>Betaproteobacteria</taxon>
        <taxon>Burkholderiales</taxon>
        <taxon>Oxalobacteraceae</taxon>
        <taxon>Noviherbaspirillum</taxon>
    </lineage>
</organism>
<proteinExistence type="predicted"/>
<accession>A0ABU6J7I3</accession>
<reference evidence="2 3" key="1">
    <citation type="submission" date="2023-10" db="EMBL/GenBank/DDBJ databases">
        <title>Noviherbaspirillum sp. CPCC 100848 genome assembly.</title>
        <authorList>
            <person name="Li X.Y."/>
            <person name="Fang X.M."/>
        </authorList>
    </citation>
    <scope>NUCLEOTIDE SEQUENCE [LARGE SCALE GENOMIC DNA]</scope>
    <source>
        <strain evidence="2 3">CPCC 100848</strain>
    </source>
</reference>
<feature type="transmembrane region" description="Helical" evidence="1">
    <location>
        <begin position="75"/>
        <end position="95"/>
    </location>
</feature>
<dbReference type="Proteomes" id="UP001352263">
    <property type="component" value="Unassembled WGS sequence"/>
</dbReference>
<evidence type="ECO:0000313" key="2">
    <source>
        <dbReference type="EMBL" id="MEC4719602.1"/>
    </source>
</evidence>
<keyword evidence="3" id="KW-1185">Reference proteome</keyword>
<keyword evidence="1" id="KW-0472">Membrane</keyword>
<keyword evidence="1" id="KW-1133">Transmembrane helix</keyword>
<feature type="transmembrane region" description="Helical" evidence="1">
    <location>
        <begin position="51"/>
        <end position="69"/>
    </location>
</feature>
<protein>
    <recommendedName>
        <fullName evidence="4">Zinc ribbon domain-containing protein</fullName>
    </recommendedName>
</protein>
<sequence length="99" mass="10312">MSRIICSECRAALSVHAEACHECGYPVMARGQPALPTDKETDPAPLKEYKLMQLAGIGLSCAGFVAVLADSLVIAGVSVAIGVGTYMTGLLGAWWNSAE</sequence>
<dbReference type="RefSeq" id="WP_326506316.1">
    <property type="nucleotide sequence ID" value="NZ_JAWIIV010000007.1"/>
</dbReference>
<comment type="caution">
    <text evidence="2">The sequence shown here is derived from an EMBL/GenBank/DDBJ whole genome shotgun (WGS) entry which is preliminary data.</text>
</comment>
<dbReference type="EMBL" id="JAWIIV010000007">
    <property type="protein sequence ID" value="MEC4719602.1"/>
    <property type="molecule type" value="Genomic_DNA"/>
</dbReference>
<evidence type="ECO:0008006" key="4">
    <source>
        <dbReference type="Google" id="ProtNLM"/>
    </source>
</evidence>